<accession>A0AAV2RUL6</accession>
<dbReference type="Pfam" id="PF10545">
    <property type="entry name" value="MADF_DNA_bdg"/>
    <property type="match status" value="1"/>
</dbReference>
<feature type="region of interest" description="Disordered" evidence="1">
    <location>
        <begin position="372"/>
        <end position="392"/>
    </location>
</feature>
<gene>
    <name evidence="3" type="ORF">MNOR_LOCUS28882</name>
</gene>
<dbReference type="AlphaFoldDB" id="A0AAV2RUL6"/>
<evidence type="ECO:0000313" key="3">
    <source>
        <dbReference type="EMBL" id="CAL4141563.1"/>
    </source>
</evidence>
<feature type="domain" description="MADF" evidence="2">
    <location>
        <begin position="12"/>
        <end position="102"/>
    </location>
</feature>
<evidence type="ECO:0000256" key="1">
    <source>
        <dbReference type="SAM" id="MobiDB-lite"/>
    </source>
</evidence>
<proteinExistence type="predicted"/>
<feature type="region of interest" description="Disordered" evidence="1">
    <location>
        <begin position="141"/>
        <end position="165"/>
    </location>
</feature>
<dbReference type="SMART" id="SM00595">
    <property type="entry name" value="MADF"/>
    <property type="match status" value="1"/>
</dbReference>
<dbReference type="PANTHER" id="PTHR21505">
    <property type="entry name" value="MADF DOMAIN-CONTAINING PROTEIN-RELATED"/>
    <property type="match status" value="1"/>
</dbReference>
<reference evidence="3 4" key="1">
    <citation type="submission" date="2024-05" db="EMBL/GenBank/DDBJ databases">
        <authorList>
            <person name="Wallberg A."/>
        </authorList>
    </citation>
    <scope>NUCLEOTIDE SEQUENCE [LARGE SCALE GENOMIC DNA]</scope>
</reference>
<evidence type="ECO:0000259" key="2">
    <source>
        <dbReference type="PROSITE" id="PS51029"/>
    </source>
</evidence>
<name>A0AAV2RUL6_MEGNR</name>
<dbReference type="PROSITE" id="PS51029">
    <property type="entry name" value="MADF"/>
    <property type="match status" value="1"/>
</dbReference>
<organism evidence="3 4">
    <name type="scientific">Meganyctiphanes norvegica</name>
    <name type="common">Northern krill</name>
    <name type="synonym">Thysanopoda norvegica</name>
    <dbReference type="NCBI Taxonomy" id="48144"/>
    <lineage>
        <taxon>Eukaryota</taxon>
        <taxon>Metazoa</taxon>
        <taxon>Ecdysozoa</taxon>
        <taxon>Arthropoda</taxon>
        <taxon>Crustacea</taxon>
        <taxon>Multicrustacea</taxon>
        <taxon>Malacostraca</taxon>
        <taxon>Eumalacostraca</taxon>
        <taxon>Eucarida</taxon>
        <taxon>Euphausiacea</taxon>
        <taxon>Euphausiidae</taxon>
        <taxon>Meganyctiphanes</taxon>
    </lineage>
</organism>
<dbReference type="EMBL" id="CAXKWB010032612">
    <property type="protein sequence ID" value="CAL4141563.1"/>
    <property type="molecule type" value="Genomic_DNA"/>
</dbReference>
<protein>
    <recommendedName>
        <fullName evidence="2">MADF domain-containing protein</fullName>
    </recommendedName>
</protein>
<evidence type="ECO:0000313" key="4">
    <source>
        <dbReference type="Proteomes" id="UP001497623"/>
    </source>
</evidence>
<feature type="compositionally biased region" description="Acidic residues" evidence="1">
    <location>
        <begin position="154"/>
        <end position="165"/>
    </location>
</feature>
<dbReference type="Proteomes" id="UP001497623">
    <property type="component" value="Unassembled WGS sequence"/>
</dbReference>
<comment type="caution">
    <text evidence="3">The sequence shown here is derived from an EMBL/GenBank/DDBJ whole genome shotgun (WGS) entry which is preliminary data.</text>
</comment>
<sequence length="446" mass="51044">MSNMTHKQFWGDFIDMYRSFPSLWNVGSNEYNNRNLKNENYAMLIEKLQEIDPEACRQTVTRKINSLRSNYRRELRKMINSGDYRPMLWYFDKLTFLYDQENEDTEQGGILSNMHGWTSIYQQGVNNGEYSAEVNENQDTYETQDTQGTHDTEETNDTNEIEGEGEIDPLWSPILENVQKVAKKRKRKSTKREMYDYDPDSKYFEPEKVYYGVGNRSYGEEIRDWPSSRGQLRQNDEPVNVLAKSWAHEFRNLSEEQQIFARKGINDILFEGRLETLHRHSVKINESEPEQITPMKVNINHKEKSISSALTSESSTKPLESTPGRLVTNMKMQIIGNVSEQNNKNGQNPSFRPIPGTKITIPMDTLGSLVKINNNGNRESRESSPLTTPVSSPIKIHIDGDQQSITIPGETSMGSIVTTAMGSIVTNSTPVTGTAITMKMDNSMMD</sequence>
<dbReference type="InterPro" id="IPR006578">
    <property type="entry name" value="MADF-dom"/>
</dbReference>
<dbReference type="PANTHER" id="PTHR21505:SF8">
    <property type="entry name" value="DPT-YFP REPRESSOR BY OVEREXPRESSION, ISOFORM D-RELATED"/>
    <property type="match status" value="1"/>
</dbReference>
<keyword evidence="4" id="KW-1185">Reference proteome</keyword>